<sequence>MKFIILLLICMLPEQAPGQVCSPPGQLCARSTDCCRGCCEQYTCVERELKTILIQRLALDEHGRSYAALTK</sequence>
<name>A0A8J2NSX9_9HEXA</name>
<evidence type="ECO:0000256" key="1">
    <source>
        <dbReference type="SAM" id="SignalP"/>
    </source>
</evidence>
<keyword evidence="1" id="KW-0732">Signal</keyword>
<reference evidence="2" key="1">
    <citation type="submission" date="2021-06" db="EMBL/GenBank/DDBJ databases">
        <authorList>
            <person name="Hodson N. C."/>
            <person name="Mongue J. A."/>
            <person name="Jaron S. K."/>
        </authorList>
    </citation>
    <scope>NUCLEOTIDE SEQUENCE</scope>
</reference>
<dbReference type="EMBL" id="CAJVCH010114503">
    <property type="protein sequence ID" value="CAG7724847.1"/>
    <property type="molecule type" value="Genomic_DNA"/>
</dbReference>
<dbReference type="AlphaFoldDB" id="A0A8J2NSX9"/>
<feature type="signal peptide" evidence="1">
    <location>
        <begin position="1"/>
        <end position="18"/>
    </location>
</feature>
<gene>
    <name evidence="2" type="ORF">AFUS01_LOCUS13842</name>
</gene>
<feature type="chain" id="PRO_5035250562" evidence="1">
    <location>
        <begin position="19"/>
        <end position="71"/>
    </location>
</feature>
<proteinExistence type="predicted"/>
<protein>
    <submittedName>
        <fullName evidence="2">Uncharacterized protein</fullName>
    </submittedName>
</protein>
<evidence type="ECO:0000313" key="3">
    <source>
        <dbReference type="Proteomes" id="UP000708208"/>
    </source>
</evidence>
<comment type="caution">
    <text evidence="2">The sequence shown here is derived from an EMBL/GenBank/DDBJ whole genome shotgun (WGS) entry which is preliminary data.</text>
</comment>
<dbReference type="OrthoDB" id="8250378at2759"/>
<accession>A0A8J2NSX9</accession>
<evidence type="ECO:0000313" key="2">
    <source>
        <dbReference type="EMBL" id="CAG7724847.1"/>
    </source>
</evidence>
<dbReference type="Proteomes" id="UP000708208">
    <property type="component" value="Unassembled WGS sequence"/>
</dbReference>
<keyword evidence="3" id="KW-1185">Reference proteome</keyword>
<organism evidence="2 3">
    <name type="scientific">Allacma fusca</name>
    <dbReference type="NCBI Taxonomy" id="39272"/>
    <lineage>
        <taxon>Eukaryota</taxon>
        <taxon>Metazoa</taxon>
        <taxon>Ecdysozoa</taxon>
        <taxon>Arthropoda</taxon>
        <taxon>Hexapoda</taxon>
        <taxon>Collembola</taxon>
        <taxon>Symphypleona</taxon>
        <taxon>Sminthuridae</taxon>
        <taxon>Allacma</taxon>
    </lineage>
</organism>